<sequence>MVDASMIYLAQKLFKVCNERQMIHIVVFVITDDANLTSICLDSHGTRVMQKLIELLSKAKQRSLIVSALRRITITLMKHTNGHHVIQNCLKSFHIDENKQQLPPMGNHFVANLVRSIFDRQDQYPTDFSTEFDPYNYCCNSCNPHYLFSASWGFYVANNSLFDSSSFYVGNFYPQGSVPDPVPPVNRNRSGYGISKPYQELSPTSRLQPKRTKFSASLRDIRGLICLGAKDQECCQFFQTKYEEGKAEDIEMISLRLKIILIIYGGCIDELSCSKIVQSVQ</sequence>
<organism evidence="1 2">
    <name type="scientific">Arctium lappa</name>
    <name type="common">Greater burdock</name>
    <name type="synonym">Lappa major</name>
    <dbReference type="NCBI Taxonomy" id="4217"/>
    <lineage>
        <taxon>Eukaryota</taxon>
        <taxon>Viridiplantae</taxon>
        <taxon>Streptophyta</taxon>
        <taxon>Embryophyta</taxon>
        <taxon>Tracheophyta</taxon>
        <taxon>Spermatophyta</taxon>
        <taxon>Magnoliopsida</taxon>
        <taxon>eudicotyledons</taxon>
        <taxon>Gunneridae</taxon>
        <taxon>Pentapetalae</taxon>
        <taxon>asterids</taxon>
        <taxon>campanulids</taxon>
        <taxon>Asterales</taxon>
        <taxon>Asteraceae</taxon>
        <taxon>Carduoideae</taxon>
        <taxon>Cardueae</taxon>
        <taxon>Arctiinae</taxon>
        <taxon>Arctium</taxon>
    </lineage>
</organism>
<evidence type="ECO:0000313" key="1">
    <source>
        <dbReference type="EMBL" id="KAI3666912.1"/>
    </source>
</evidence>
<comment type="caution">
    <text evidence="1">The sequence shown here is derived from an EMBL/GenBank/DDBJ whole genome shotgun (WGS) entry which is preliminary data.</text>
</comment>
<name>A0ACB8XH50_ARCLA</name>
<reference evidence="1 2" key="2">
    <citation type="journal article" date="2022" name="Mol. Ecol. Resour.">
        <title>The genomes of chicory, endive, great burdock and yacon provide insights into Asteraceae paleo-polyploidization history and plant inulin production.</title>
        <authorList>
            <person name="Fan W."/>
            <person name="Wang S."/>
            <person name="Wang H."/>
            <person name="Wang A."/>
            <person name="Jiang F."/>
            <person name="Liu H."/>
            <person name="Zhao H."/>
            <person name="Xu D."/>
            <person name="Zhang Y."/>
        </authorList>
    </citation>
    <scope>NUCLEOTIDE SEQUENCE [LARGE SCALE GENOMIC DNA]</scope>
    <source>
        <strain evidence="2">cv. Niubang</strain>
    </source>
</reference>
<keyword evidence="2" id="KW-1185">Reference proteome</keyword>
<accession>A0ACB8XH50</accession>
<protein>
    <submittedName>
        <fullName evidence="1">Uncharacterized protein</fullName>
    </submittedName>
</protein>
<proteinExistence type="predicted"/>
<dbReference type="Proteomes" id="UP001055879">
    <property type="component" value="Linkage Group LG17"/>
</dbReference>
<evidence type="ECO:0000313" key="2">
    <source>
        <dbReference type="Proteomes" id="UP001055879"/>
    </source>
</evidence>
<gene>
    <name evidence="1" type="ORF">L6452_41953</name>
</gene>
<dbReference type="EMBL" id="CM042063">
    <property type="protein sequence ID" value="KAI3666912.1"/>
    <property type="molecule type" value="Genomic_DNA"/>
</dbReference>
<reference evidence="2" key="1">
    <citation type="journal article" date="2022" name="Mol. Ecol. Resour.">
        <title>The genomes of chicory, endive, great burdock and yacon provide insights into Asteraceae palaeo-polyploidization history and plant inulin production.</title>
        <authorList>
            <person name="Fan W."/>
            <person name="Wang S."/>
            <person name="Wang H."/>
            <person name="Wang A."/>
            <person name="Jiang F."/>
            <person name="Liu H."/>
            <person name="Zhao H."/>
            <person name="Xu D."/>
            <person name="Zhang Y."/>
        </authorList>
    </citation>
    <scope>NUCLEOTIDE SEQUENCE [LARGE SCALE GENOMIC DNA]</scope>
    <source>
        <strain evidence="2">cv. Niubang</strain>
    </source>
</reference>